<feature type="compositionally biased region" description="Low complexity" evidence="1">
    <location>
        <begin position="12"/>
        <end position="23"/>
    </location>
</feature>
<feature type="compositionally biased region" description="Basic and acidic residues" evidence="1">
    <location>
        <begin position="443"/>
        <end position="460"/>
    </location>
</feature>
<dbReference type="AlphaFoldDB" id="A0AAW0RLC1"/>
<feature type="compositionally biased region" description="Basic and acidic residues" evidence="1">
    <location>
        <begin position="77"/>
        <end position="88"/>
    </location>
</feature>
<feature type="compositionally biased region" description="Polar residues" evidence="1">
    <location>
        <begin position="333"/>
        <end position="345"/>
    </location>
</feature>
<feature type="compositionally biased region" description="Basic and acidic residues" evidence="1">
    <location>
        <begin position="664"/>
        <end position="673"/>
    </location>
</feature>
<evidence type="ECO:0000256" key="1">
    <source>
        <dbReference type="SAM" id="MobiDB-lite"/>
    </source>
</evidence>
<feature type="domain" description="DUF8035" evidence="2">
    <location>
        <begin position="711"/>
        <end position="764"/>
    </location>
</feature>
<feature type="compositionally biased region" description="Polar residues" evidence="1">
    <location>
        <begin position="38"/>
        <end position="48"/>
    </location>
</feature>
<reference evidence="3 4" key="1">
    <citation type="submission" date="2020-02" db="EMBL/GenBank/DDBJ databases">
        <title>Comparative genomics of the hypocrealean fungal genus Beauvera.</title>
        <authorList>
            <person name="Showalter D.N."/>
            <person name="Bushley K.E."/>
            <person name="Rehner S.A."/>
        </authorList>
    </citation>
    <scope>NUCLEOTIDE SEQUENCE [LARGE SCALE GENOMIC DNA]</scope>
    <source>
        <strain evidence="3 4">ARSEF4384</strain>
    </source>
</reference>
<protein>
    <recommendedName>
        <fullName evidence="2">DUF8035 domain-containing protein</fullName>
    </recommendedName>
</protein>
<feature type="compositionally biased region" description="Polar residues" evidence="1">
    <location>
        <begin position="300"/>
        <end position="312"/>
    </location>
</feature>
<gene>
    <name evidence="3" type="ORF">G3M48_008057</name>
</gene>
<feature type="region of interest" description="Disordered" evidence="1">
    <location>
        <begin position="227"/>
        <end position="468"/>
    </location>
</feature>
<feature type="region of interest" description="Disordered" evidence="1">
    <location>
        <begin position="660"/>
        <end position="709"/>
    </location>
</feature>
<feature type="compositionally biased region" description="Basic and acidic residues" evidence="1">
    <location>
        <begin position="368"/>
        <end position="379"/>
    </location>
</feature>
<dbReference type="InterPro" id="IPR058348">
    <property type="entry name" value="DUF8035"/>
</dbReference>
<proteinExistence type="predicted"/>
<feature type="compositionally biased region" description="Low complexity" evidence="1">
    <location>
        <begin position="50"/>
        <end position="70"/>
    </location>
</feature>
<comment type="caution">
    <text evidence="3">The sequence shown here is derived from an EMBL/GenBank/DDBJ whole genome shotgun (WGS) entry which is preliminary data.</text>
</comment>
<accession>A0AAW0RLC1</accession>
<feature type="compositionally biased region" description="Polar residues" evidence="1">
    <location>
        <begin position="188"/>
        <end position="199"/>
    </location>
</feature>
<feature type="region of interest" description="Disordered" evidence="1">
    <location>
        <begin position="482"/>
        <end position="639"/>
    </location>
</feature>
<evidence type="ECO:0000259" key="2">
    <source>
        <dbReference type="Pfam" id="PF26118"/>
    </source>
</evidence>
<feature type="compositionally biased region" description="Polar residues" evidence="1">
    <location>
        <begin position="582"/>
        <end position="594"/>
    </location>
</feature>
<feature type="compositionally biased region" description="Low complexity" evidence="1">
    <location>
        <begin position="147"/>
        <end position="157"/>
    </location>
</feature>
<feature type="region of interest" description="Disordered" evidence="1">
    <location>
        <begin position="1"/>
        <end position="210"/>
    </location>
</feature>
<evidence type="ECO:0000313" key="4">
    <source>
        <dbReference type="Proteomes" id="UP001397290"/>
    </source>
</evidence>
<feature type="compositionally biased region" description="Polar residues" evidence="1">
    <location>
        <begin position="105"/>
        <end position="117"/>
    </location>
</feature>
<sequence>MTDRHRNQPHISRSASTNPSRSSLPASMVHQPPFLDESYTTPASSRYPITTALGHSSSTTSSGQPTTTRTYAVAQDSRFRPSARDHSYTRRATMESTIRPPVIITTYQNDRSQNSMKHGTGVGNGSNGSPVRDDHRQSSSQYYAVPASTSRSRSSARPYQIEEHPRRRDRSDSLLSPHNTESHRKSRPSVTYPGNQRHSAASIDYGDDGYKYTNAGELVRYDLDHYKPSRSQNHDSFNHDQRPRASHAGSHRRSGSLRYEAGRGYTVPHGHSDAPSGPPPSTRGLDKIDRDYALGRVRQAPTTTSKPPQSLAHSEMPGNLRVARETRYGRPVSVSQEPSYWNNSPHTRDDFRDWRSHVYDRSNGGAAENRRPHSTHFYDESIPNRGFGIRISPDAAPEGRRDGRRDDRRSRDEPRSHNFLHSGDKPLAGPRKVTQDRQLSVFEESKHSEGHRNESGRETSHGVIGTAGTGLGISAAAAGLVASKRDKESARGPKEQKEATPGSDIGNSSRHETEVTGNSSTRGSIEATKDQHSPRPETTIAAMEEFFGPADNGGASLVKYNPPSASDSDGAGRGSVKRKQRPLNSFDPNNTSDLRQIREQLAALRLHENQKQSDEASAGENERRARSPSPTRKAASISDLGKDDLSFAVGFPVEKKLARVVSPPRDKRDDKPLKGILKQPSASFPEEANPIREGVAPHKEDKKLKEVPPGARWTRINRRIVNPEALRVGQERFEERDDFVVVLRVLSKEEIQTYAAATQVLRERRRNRDNSDRDHERRHQHDDDSSQHYRRHRCQVEDGDRDSSAEDGGRGLDGNFDDDDEGHGSARDEGSDSSSNKRRDAENDGDRTRGSRRNYQDGDIGRGRRDKAHGDRVEGDTDYRRKTRRDEGDEHEWHRSDSDRYHH</sequence>
<feature type="compositionally biased region" description="Basic and acidic residues" evidence="1">
    <location>
        <begin position="284"/>
        <end position="293"/>
    </location>
</feature>
<feature type="compositionally biased region" description="Basic and acidic residues" evidence="1">
    <location>
        <begin position="695"/>
        <end position="706"/>
    </location>
</feature>
<dbReference type="Pfam" id="PF26118">
    <property type="entry name" value="DUF8035"/>
    <property type="match status" value="1"/>
</dbReference>
<dbReference type="PANTHER" id="PTHR42081:SF2">
    <property type="entry name" value="NIPPED-B-LIKE PROTEIN B"/>
    <property type="match status" value="1"/>
</dbReference>
<dbReference type="EMBL" id="JAAHCF010000593">
    <property type="protein sequence ID" value="KAK8142880.1"/>
    <property type="molecule type" value="Genomic_DNA"/>
</dbReference>
<evidence type="ECO:0000313" key="3">
    <source>
        <dbReference type="EMBL" id="KAK8142880.1"/>
    </source>
</evidence>
<feature type="compositionally biased region" description="Basic and acidic residues" evidence="1">
    <location>
        <begin position="822"/>
        <end position="903"/>
    </location>
</feature>
<feature type="compositionally biased region" description="Basic and acidic residues" evidence="1">
    <location>
        <begin position="160"/>
        <end position="172"/>
    </location>
</feature>
<feature type="compositionally biased region" description="Basic and acidic residues" evidence="1">
    <location>
        <begin position="483"/>
        <end position="498"/>
    </location>
</feature>
<feature type="compositionally biased region" description="Basic and acidic residues" evidence="1">
    <location>
        <begin position="227"/>
        <end position="243"/>
    </location>
</feature>
<feature type="compositionally biased region" description="Basic and acidic residues" evidence="1">
    <location>
        <begin position="346"/>
        <end position="360"/>
    </location>
</feature>
<dbReference type="Proteomes" id="UP001397290">
    <property type="component" value="Unassembled WGS sequence"/>
</dbReference>
<dbReference type="PANTHER" id="PTHR42081">
    <property type="entry name" value="ZINC FINGER PROTEIN DHHC DOMAIN CONTAINING PROTEIN"/>
    <property type="match status" value="1"/>
</dbReference>
<feature type="region of interest" description="Disordered" evidence="1">
    <location>
        <begin position="762"/>
        <end position="903"/>
    </location>
</feature>
<feature type="compositionally biased region" description="Basic and acidic residues" evidence="1">
    <location>
        <begin position="605"/>
        <end position="625"/>
    </location>
</feature>
<keyword evidence="4" id="KW-1185">Reference proteome</keyword>
<feature type="compositionally biased region" description="Basic and acidic residues" evidence="1">
    <location>
        <begin position="766"/>
        <end position="787"/>
    </location>
</feature>
<name>A0AAW0RLC1_9HYPO</name>
<feature type="compositionally biased region" description="Basic and acidic residues" evidence="1">
    <location>
        <begin position="794"/>
        <end position="810"/>
    </location>
</feature>
<organism evidence="3 4">
    <name type="scientific">Beauveria asiatica</name>
    <dbReference type="NCBI Taxonomy" id="1069075"/>
    <lineage>
        <taxon>Eukaryota</taxon>
        <taxon>Fungi</taxon>
        <taxon>Dikarya</taxon>
        <taxon>Ascomycota</taxon>
        <taxon>Pezizomycotina</taxon>
        <taxon>Sordariomycetes</taxon>
        <taxon>Hypocreomycetidae</taxon>
        <taxon>Hypocreales</taxon>
        <taxon>Cordycipitaceae</taxon>
        <taxon>Beauveria</taxon>
    </lineage>
</organism>
<feature type="compositionally biased region" description="Basic and acidic residues" evidence="1">
    <location>
        <begin position="397"/>
        <end position="416"/>
    </location>
</feature>